<dbReference type="EMBL" id="CM035428">
    <property type="protein sequence ID" value="KAH7301445.1"/>
    <property type="molecule type" value="Genomic_DNA"/>
</dbReference>
<evidence type="ECO:0000313" key="2">
    <source>
        <dbReference type="Proteomes" id="UP000825935"/>
    </source>
</evidence>
<proteinExistence type="predicted"/>
<reference evidence="1 2" key="1">
    <citation type="submission" date="2021-08" db="EMBL/GenBank/DDBJ databases">
        <title>WGS assembly of Ceratopteris richardii.</title>
        <authorList>
            <person name="Marchant D.B."/>
            <person name="Chen G."/>
            <person name="Jenkins J."/>
            <person name="Shu S."/>
            <person name="Leebens-Mack J."/>
            <person name="Grimwood J."/>
            <person name="Schmutz J."/>
            <person name="Soltis P."/>
            <person name="Soltis D."/>
            <person name="Chen Z.-H."/>
        </authorList>
    </citation>
    <scope>NUCLEOTIDE SEQUENCE [LARGE SCALE GENOMIC DNA]</scope>
    <source>
        <strain evidence="1">Whitten #5841</strain>
        <tissue evidence="1">Leaf</tissue>
    </source>
</reference>
<keyword evidence="2" id="KW-1185">Reference proteome</keyword>
<accession>A0A8T2S0T2</accession>
<gene>
    <name evidence="1" type="ORF">KP509_23G027000</name>
</gene>
<dbReference type="Proteomes" id="UP000825935">
    <property type="component" value="Chromosome 23"/>
</dbReference>
<evidence type="ECO:0000313" key="1">
    <source>
        <dbReference type="EMBL" id="KAH7301445.1"/>
    </source>
</evidence>
<comment type="caution">
    <text evidence="1">The sequence shown here is derived from an EMBL/GenBank/DDBJ whole genome shotgun (WGS) entry which is preliminary data.</text>
</comment>
<sequence>MLFGNFSSLYLSETFLQRCRLLHIVYMNFHAQIDESHRVTLLTITINEMFVIGLKEAFTIRH</sequence>
<organism evidence="1 2">
    <name type="scientific">Ceratopteris richardii</name>
    <name type="common">Triangle waterfern</name>
    <dbReference type="NCBI Taxonomy" id="49495"/>
    <lineage>
        <taxon>Eukaryota</taxon>
        <taxon>Viridiplantae</taxon>
        <taxon>Streptophyta</taxon>
        <taxon>Embryophyta</taxon>
        <taxon>Tracheophyta</taxon>
        <taxon>Polypodiopsida</taxon>
        <taxon>Polypodiidae</taxon>
        <taxon>Polypodiales</taxon>
        <taxon>Pteridineae</taxon>
        <taxon>Pteridaceae</taxon>
        <taxon>Parkerioideae</taxon>
        <taxon>Ceratopteris</taxon>
    </lineage>
</organism>
<dbReference type="AlphaFoldDB" id="A0A8T2S0T2"/>
<protein>
    <submittedName>
        <fullName evidence="1">Uncharacterized protein</fullName>
    </submittedName>
</protein>
<name>A0A8T2S0T2_CERRI</name>